<evidence type="ECO:0000313" key="3">
    <source>
        <dbReference type="Proteomes" id="UP000478052"/>
    </source>
</evidence>
<name>A0A6G0XCH8_APHCR</name>
<dbReference type="OrthoDB" id="6625323at2759"/>
<proteinExistence type="predicted"/>
<organism evidence="2 3">
    <name type="scientific">Aphis craccivora</name>
    <name type="common">Cowpea aphid</name>
    <dbReference type="NCBI Taxonomy" id="307492"/>
    <lineage>
        <taxon>Eukaryota</taxon>
        <taxon>Metazoa</taxon>
        <taxon>Ecdysozoa</taxon>
        <taxon>Arthropoda</taxon>
        <taxon>Hexapoda</taxon>
        <taxon>Insecta</taxon>
        <taxon>Pterygota</taxon>
        <taxon>Neoptera</taxon>
        <taxon>Paraneoptera</taxon>
        <taxon>Hemiptera</taxon>
        <taxon>Sternorrhyncha</taxon>
        <taxon>Aphidomorpha</taxon>
        <taxon>Aphidoidea</taxon>
        <taxon>Aphididae</taxon>
        <taxon>Aphidini</taxon>
        <taxon>Aphis</taxon>
        <taxon>Aphis</taxon>
    </lineage>
</organism>
<evidence type="ECO:0000256" key="1">
    <source>
        <dbReference type="SAM" id="Phobius"/>
    </source>
</evidence>
<protein>
    <submittedName>
        <fullName evidence="2">Gustatory receptor</fullName>
    </submittedName>
</protein>
<reference evidence="2 3" key="1">
    <citation type="submission" date="2019-08" db="EMBL/GenBank/DDBJ databases">
        <title>Whole genome of Aphis craccivora.</title>
        <authorList>
            <person name="Voronova N.V."/>
            <person name="Shulinski R.S."/>
            <person name="Bandarenka Y.V."/>
            <person name="Zhorov D.G."/>
            <person name="Warner D."/>
        </authorList>
    </citation>
    <scope>NUCLEOTIDE SEQUENCE [LARGE SCALE GENOMIC DNA]</scope>
    <source>
        <strain evidence="2">180601</strain>
        <tissue evidence="2">Whole Body</tissue>
    </source>
</reference>
<evidence type="ECO:0000313" key="2">
    <source>
        <dbReference type="EMBL" id="KAF0737845.1"/>
    </source>
</evidence>
<comment type="caution">
    <text evidence="2">The sequence shown here is derived from an EMBL/GenBank/DDBJ whole genome shotgun (WGS) entry which is preliminary data.</text>
</comment>
<keyword evidence="2" id="KW-0675">Receptor</keyword>
<dbReference type="Proteomes" id="UP000478052">
    <property type="component" value="Unassembled WGS sequence"/>
</dbReference>
<keyword evidence="1" id="KW-1133">Transmembrane helix</keyword>
<feature type="transmembrane region" description="Helical" evidence="1">
    <location>
        <begin position="109"/>
        <end position="131"/>
    </location>
</feature>
<dbReference type="EMBL" id="VUJU01007954">
    <property type="protein sequence ID" value="KAF0737845.1"/>
    <property type="molecule type" value="Genomic_DNA"/>
</dbReference>
<keyword evidence="3" id="KW-1185">Reference proteome</keyword>
<accession>A0A6G0XCH8</accession>
<feature type="transmembrane region" description="Helical" evidence="1">
    <location>
        <begin position="70"/>
        <end position="89"/>
    </location>
</feature>
<keyword evidence="1" id="KW-0472">Membrane</keyword>
<gene>
    <name evidence="2" type="ORF">FWK35_00033272</name>
</gene>
<dbReference type="AlphaFoldDB" id="A0A6G0XCH8"/>
<sequence>MIDSLCYFLHNLHARFWTLNDLWKCLPAELVVEHDQWTHIEIVFFMEKTRLLHSELCKLLKKFTIGFGPLLLAFFTFNFISLFVGIFFVVTKIHSRTHESSAAEMWDQIFNVTSHIQIVIFMMSIIVYVSFIEDQIKMFMNQMSVSGLDQITAFGFFDVNLNLVTSVNPI</sequence>
<keyword evidence="1" id="KW-0812">Transmembrane</keyword>